<feature type="transmembrane region" description="Helical" evidence="9">
    <location>
        <begin position="266"/>
        <end position="287"/>
    </location>
</feature>
<dbReference type="NCBIfam" id="TIGR00967">
    <property type="entry name" value="3a0501s007"/>
    <property type="match status" value="1"/>
</dbReference>
<keyword evidence="4 9" id="KW-0812">Transmembrane</keyword>
<comment type="function">
    <text evidence="9">The central subunit of the protein translocation channel SecYEG. Consists of two halves formed by TMs 1-5 and 6-10. These two domains form a lateral gate at the front which open onto the bilayer between TMs 2 and 7, and are clamped together by SecE at the back. The channel is closed by both a pore ring composed of hydrophobic SecY resides and a short helix (helix 2A) on the extracellular side of the membrane which forms a plug. The plug probably moves laterally to allow the channel to open. The ring and the pore may move independently.</text>
</comment>
<protein>
    <recommendedName>
        <fullName evidence="9">Protein translocase subunit SecY</fullName>
    </recommendedName>
</protein>
<evidence type="ECO:0000313" key="12">
    <source>
        <dbReference type="Proteomes" id="UP000315925"/>
    </source>
</evidence>
<keyword evidence="8 9" id="KW-0472">Membrane</keyword>
<dbReference type="Pfam" id="PF00344">
    <property type="entry name" value="SecY"/>
    <property type="match status" value="1"/>
</dbReference>
<dbReference type="HAMAP" id="MF_01465">
    <property type="entry name" value="SecY"/>
    <property type="match status" value="1"/>
</dbReference>
<dbReference type="PRINTS" id="PR00303">
    <property type="entry name" value="SECYTRNLCASE"/>
</dbReference>
<evidence type="ECO:0000256" key="5">
    <source>
        <dbReference type="ARBA" id="ARBA00022927"/>
    </source>
</evidence>
<comment type="subunit">
    <text evidence="9">Component of the Sec protein translocase complex. Heterotrimer consisting of SecY, SecE and SecG subunits. The heterotrimers can form oligomers, although 1 heterotrimer is thought to be able to translocate proteins. Interacts with the ribosome. Interacts with SecDF, and other proteins may be involved. Interacts with SecA.</text>
</comment>
<name>A0A516TLE5_9BACT</name>
<dbReference type="Proteomes" id="UP000315925">
    <property type="component" value="Chromosome"/>
</dbReference>
<comment type="similarity">
    <text evidence="2 9 10">Belongs to the SecY/SEC61-alpha family.</text>
</comment>
<evidence type="ECO:0000256" key="6">
    <source>
        <dbReference type="ARBA" id="ARBA00022989"/>
    </source>
</evidence>
<feature type="transmembrane region" description="Helical" evidence="9">
    <location>
        <begin position="185"/>
        <end position="202"/>
    </location>
</feature>
<dbReference type="SUPFAM" id="SSF103491">
    <property type="entry name" value="Preprotein translocase SecY subunit"/>
    <property type="match status" value="1"/>
</dbReference>
<dbReference type="InterPro" id="IPR002208">
    <property type="entry name" value="SecY/SEC61-alpha"/>
</dbReference>
<accession>A0A516TLE5</accession>
<evidence type="ECO:0000256" key="10">
    <source>
        <dbReference type="RuleBase" id="RU004349"/>
    </source>
</evidence>
<sequence length="351" mass="37750">MLHGIHGIIEKLGSPLVPEPGWSFRFITMISLTTGTLLLMWLGEQISDKGIGNGVSLIITIGILARLPAGLVQGWSKLVSPSSITASSPFLIALLLLFLFGVIAATVAMTQAMRKITIHYAKQVRGNRVYGGQTSFLPLKVNYAGVMPIIFAQAILLFPSTIIGFVVPNSAVAARIANSLSAGGLYYALSVVLIFFFSYFWVATQFNPVQIADDLKKHGGFIPGIRPGAPTAEFLDYSMTRLTLAGAIFLSILAVLPMVVQNLLGIPAITAQFFGGTSLLIVVGVILDTMRQAETYLLQRNYDGFLRKKKVGKVAGSPVVANVTKEGTLVWIYTFIGILVIAGITVSLFKK</sequence>
<dbReference type="AlphaFoldDB" id="A0A516TLE5"/>
<feature type="transmembrane region" description="Helical" evidence="9">
    <location>
        <begin position="242"/>
        <end position="260"/>
    </location>
</feature>
<gene>
    <name evidence="9" type="primary">secY</name>
    <name evidence="11" type="ORF">kam1_817</name>
</gene>
<dbReference type="InterPro" id="IPR023201">
    <property type="entry name" value="SecY_dom_sf"/>
</dbReference>
<keyword evidence="3 9" id="KW-0813">Transport</keyword>
<feature type="transmembrane region" description="Helical" evidence="9">
    <location>
        <begin position="330"/>
        <end position="349"/>
    </location>
</feature>
<evidence type="ECO:0000256" key="2">
    <source>
        <dbReference type="ARBA" id="ARBA00005751"/>
    </source>
</evidence>
<dbReference type="EMBL" id="CP037899">
    <property type="protein sequence ID" value="QDQ42061.1"/>
    <property type="molecule type" value="Genomic_DNA"/>
</dbReference>
<dbReference type="GO" id="GO:0005886">
    <property type="term" value="C:plasma membrane"/>
    <property type="evidence" value="ECO:0007669"/>
    <property type="project" value="UniProtKB-SubCell"/>
</dbReference>
<comment type="caution">
    <text evidence="9">Lacks conserved residue(s) required for the propagation of feature annotation.</text>
</comment>
<organism evidence="11 12">
    <name type="scientific">Methylacidiphilum kamchatkense Kam1</name>
    <dbReference type="NCBI Taxonomy" id="1202785"/>
    <lineage>
        <taxon>Bacteria</taxon>
        <taxon>Pseudomonadati</taxon>
        <taxon>Verrucomicrobiota</taxon>
        <taxon>Methylacidiphilae</taxon>
        <taxon>Methylacidiphilales</taxon>
        <taxon>Methylacidiphilaceae</taxon>
        <taxon>Methylacidiphilum (ex Ratnadevi et al. 2023)</taxon>
    </lineage>
</organism>
<evidence type="ECO:0000256" key="3">
    <source>
        <dbReference type="ARBA" id="ARBA00022448"/>
    </source>
</evidence>
<dbReference type="Gene3D" id="1.10.3370.10">
    <property type="entry name" value="SecY subunit domain"/>
    <property type="match status" value="1"/>
</dbReference>
<feature type="transmembrane region" description="Helical" evidence="9">
    <location>
        <begin position="89"/>
        <end position="109"/>
    </location>
</feature>
<keyword evidence="6 9" id="KW-1133">Transmembrane helix</keyword>
<evidence type="ECO:0000256" key="7">
    <source>
        <dbReference type="ARBA" id="ARBA00023010"/>
    </source>
</evidence>
<evidence type="ECO:0000256" key="8">
    <source>
        <dbReference type="ARBA" id="ARBA00023136"/>
    </source>
</evidence>
<keyword evidence="5 9" id="KW-0653">Protein transport</keyword>
<dbReference type="STRING" id="1202785.A946_08670"/>
<keyword evidence="7 9" id="KW-0811">Translocation</keyword>
<feature type="transmembrane region" description="Helical" evidence="9">
    <location>
        <begin position="22"/>
        <end position="43"/>
    </location>
</feature>
<feature type="transmembrane region" description="Helical" evidence="9">
    <location>
        <begin position="143"/>
        <end position="165"/>
    </location>
</feature>
<dbReference type="GO" id="GO:0065002">
    <property type="term" value="P:intracellular protein transmembrane transport"/>
    <property type="evidence" value="ECO:0007669"/>
    <property type="project" value="UniProtKB-UniRule"/>
</dbReference>
<dbReference type="GO" id="GO:0043952">
    <property type="term" value="P:protein transport by the Sec complex"/>
    <property type="evidence" value="ECO:0007669"/>
    <property type="project" value="UniProtKB-UniRule"/>
</dbReference>
<dbReference type="InterPro" id="IPR030659">
    <property type="entry name" value="SecY_CS"/>
</dbReference>
<dbReference type="InterPro" id="IPR026593">
    <property type="entry name" value="SecY"/>
</dbReference>
<reference evidence="12" key="1">
    <citation type="submission" date="2019-03" db="EMBL/GenBank/DDBJ databases">
        <title>Complete genome of Methylacidiphilum kamchatkense Kam1.</title>
        <authorList>
            <person name="Kruse T."/>
            <person name="Murarilal Ratnadevi C."/>
            <person name="Erikstad H.-A."/>
            <person name="Birkeland N.-K."/>
        </authorList>
    </citation>
    <scope>NUCLEOTIDE SEQUENCE [LARGE SCALE GENOMIC DNA]</scope>
    <source>
        <strain evidence="12">kam1</strain>
    </source>
</reference>
<evidence type="ECO:0000256" key="1">
    <source>
        <dbReference type="ARBA" id="ARBA00004141"/>
    </source>
</evidence>
<dbReference type="KEGG" id="mkc:kam1_817"/>
<dbReference type="PANTHER" id="PTHR10906">
    <property type="entry name" value="SECY/SEC61-ALPHA FAMILY MEMBER"/>
    <property type="match status" value="1"/>
</dbReference>
<proteinExistence type="inferred from homology"/>
<evidence type="ECO:0000256" key="4">
    <source>
        <dbReference type="ARBA" id="ARBA00022692"/>
    </source>
</evidence>
<dbReference type="GO" id="GO:0006605">
    <property type="term" value="P:protein targeting"/>
    <property type="evidence" value="ECO:0007669"/>
    <property type="project" value="UniProtKB-UniRule"/>
</dbReference>
<dbReference type="PROSITE" id="PS00756">
    <property type="entry name" value="SECY_2"/>
    <property type="match status" value="1"/>
</dbReference>
<evidence type="ECO:0000313" key="11">
    <source>
        <dbReference type="EMBL" id="QDQ42061.1"/>
    </source>
</evidence>
<comment type="subcellular location">
    <subcellularLocation>
        <location evidence="9">Cell membrane</location>
        <topology evidence="9">Multi-pass membrane protein</topology>
    </subcellularLocation>
    <subcellularLocation>
        <location evidence="1">Membrane</location>
        <topology evidence="1">Multi-pass membrane protein</topology>
    </subcellularLocation>
</comment>
<keyword evidence="9" id="KW-1003">Cell membrane</keyword>
<feature type="transmembrane region" description="Helical" evidence="9">
    <location>
        <begin position="50"/>
        <end position="69"/>
    </location>
</feature>
<evidence type="ECO:0000256" key="9">
    <source>
        <dbReference type="HAMAP-Rule" id="MF_01465"/>
    </source>
</evidence>